<accession>A0AAU9IXJ2</accession>
<proteinExistence type="predicted"/>
<organism evidence="1 2">
    <name type="scientific">Blepharisma stoltei</name>
    <dbReference type="NCBI Taxonomy" id="1481888"/>
    <lineage>
        <taxon>Eukaryota</taxon>
        <taxon>Sar</taxon>
        <taxon>Alveolata</taxon>
        <taxon>Ciliophora</taxon>
        <taxon>Postciliodesmatophora</taxon>
        <taxon>Heterotrichea</taxon>
        <taxon>Heterotrichida</taxon>
        <taxon>Blepharismidae</taxon>
        <taxon>Blepharisma</taxon>
    </lineage>
</organism>
<gene>
    <name evidence="1" type="ORF">BSTOLATCC_MIC23472</name>
</gene>
<dbReference type="Proteomes" id="UP001162131">
    <property type="component" value="Unassembled WGS sequence"/>
</dbReference>
<dbReference type="AlphaFoldDB" id="A0AAU9IXJ2"/>
<comment type="caution">
    <text evidence="1">The sequence shown here is derived from an EMBL/GenBank/DDBJ whole genome shotgun (WGS) entry which is preliminary data.</text>
</comment>
<dbReference type="EMBL" id="CAJZBQ010000022">
    <property type="protein sequence ID" value="CAG9319264.1"/>
    <property type="molecule type" value="Genomic_DNA"/>
</dbReference>
<name>A0AAU9IXJ2_9CILI</name>
<reference evidence="1" key="1">
    <citation type="submission" date="2021-09" db="EMBL/GenBank/DDBJ databases">
        <authorList>
            <consortium name="AG Swart"/>
            <person name="Singh M."/>
            <person name="Singh A."/>
            <person name="Seah K."/>
            <person name="Emmerich C."/>
        </authorList>
    </citation>
    <scope>NUCLEOTIDE SEQUENCE</scope>
    <source>
        <strain evidence="1">ATCC30299</strain>
    </source>
</reference>
<protein>
    <submittedName>
        <fullName evidence="1">Uncharacterized protein</fullName>
    </submittedName>
</protein>
<sequence length="102" mass="12363">MNFDLKRQLLEITPFGKSLKCIYKLFKSYLEQKYPFFPFYLSIVRPISHSININTSQYIIIYHITTLSFNNKKSHWTNFFNFLKTQLYILHENSSYPWIILA</sequence>
<evidence type="ECO:0000313" key="1">
    <source>
        <dbReference type="EMBL" id="CAG9319264.1"/>
    </source>
</evidence>
<keyword evidence="2" id="KW-1185">Reference proteome</keyword>
<evidence type="ECO:0000313" key="2">
    <source>
        <dbReference type="Proteomes" id="UP001162131"/>
    </source>
</evidence>